<organism evidence="2 3">
    <name type="scientific">Pedobacter cryophilus</name>
    <dbReference type="NCBI Taxonomy" id="2571271"/>
    <lineage>
        <taxon>Bacteria</taxon>
        <taxon>Pseudomonadati</taxon>
        <taxon>Bacteroidota</taxon>
        <taxon>Sphingobacteriia</taxon>
        <taxon>Sphingobacteriales</taxon>
        <taxon>Sphingobacteriaceae</taxon>
        <taxon>Pedobacter</taxon>
    </lineage>
</organism>
<proteinExistence type="predicted"/>
<dbReference type="RefSeq" id="WP_136825543.1">
    <property type="nucleotide sequence ID" value="NZ_SWBP01000002.1"/>
</dbReference>
<name>A0A4U1C3P4_9SPHI</name>
<feature type="chain" id="PRO_5020398023" evidence="1">
    <location>
        <begin position="25"/>
        <end position="142"/>
    </location>
</feature>
<evidence type="ECO:0000256" key="1">
    <source>
        <dbReference type="SAM" id="SignalP"/>
    </source>
</evidence>
<sequence>MKFSLIKGSLLGSLLTILALNVNAQKIADNELKVNVAEIANPINQLKELEPISFSYKADKQKNLKLPLGPQYGFETKSLSTNFPSVVYETSKMYPAGKNQFKTAKYDEVNMEKLIPVLVAAINEQQAQIDVLKREIETLKKK</sequence>
<accession>A0A4U1C3P4</accession>
<comment type="caution">
    <text evidence="2">The sequence shown here is derived from an EMBL/GenBank/DDBJ whole genome shotgun (WGS) entry which is preliminary data.</text>
</comment>
<keyword evidence="3" id="KW-1185">Reference proteome</keyword>
<protein>
    <submittedName>
        <fullName evidence="2">Tail fiber domain-containing protein</fullName>
    </submittedName>
</protein>
<feature type="signal peptide" evidence="1">
    <location>
        <begin position="1"/>
        <end position="24"/>
    </location>
</feature>
<dbReference type="EMBL" id="SWBP01000002">
    <property type="protein sequence ID" value="TKB98729.1"/>
    <property type="molecule type" value="Genomic_DNA"/>
</dbReference>
<keyword evidence="1" id="KW-0732">Signal</keyword>
<dbReference type="OrthoDB" id="839742at2"/>
<dbReference type="AlphaFoldDB" id="A0A4U1C3P4"/>
<gene>
    <name evidence="2" type="ORF">FA046_06325</name>
</gene>
<evidence type="ECO:0000313" key="3">
    <source>
        <dbReference type="Proteomes" id="UP000308181"/>
    </source>
</evidence>
<dbReference type="Proteomes" id="UP000308181">
    <property type="component" value="Unassembled WGS sequence"/>
</dbReference>
<reference evidence="2 3" key="1">
    <citation type="submission" date="2019-04" db="EMBL/GenBank/DDBJ databases">
        <title>Pedobacter sp. AR-3-17 sp. nov., isolated from Arctic soil.</title>
        <authorList>
            <person name="Dahal R.H."/>
            <person name="Kim D.-U."/>
        </authorList>
    </citation>
    <scope>NUCLEOTIDE SEQUENCE [LARGE SCALE GENOMIC DNA]</scope>
    <source>
        <strain evidence="2 3">AR-3-17</strain>
    </source>
</reference>
<evidence type="ECO:0000313" key="2">
    <source>
        <dbReference type="EMBL" id="TKB98729.1"/>
    </source>
</evidence>